<keyword evidence="2" id="KW-1185">Reference proteome</keyword>
<dbReference type="AlphaFoldDB" id="A0AAW1WGM1"/>
<name>A0AAW1WGM1_RUBAR</name>
<accession>A0AAW1WGM1</accession>
<dbReference type="EMBL" id="JBEDUW010000006">
    <property type="protein sequence ID" value="KAK9922410.1"/>
    <property type="molecule type" value="Genomic_DNA"/>
</dbReference>
<proteinExistence type="predicted"/>
<protein>
    <submittedName>
        <fullName evidence="1">Uncharacterized protein</fullName>
    </submittedName>
</protein>
<reference evidence="1 2" key="1">
    <citation type="journal article" date="2023" name="G3 (Bethesda)">
        <title>A chromosome-length genome assembly and annotation of blackberry (Rubus argutus, cv. 'Hillquist').</title>
        <authorList>
            <person name="Bruna T."/>
            <person name="Aryal R."/>
            <person name="Dudchenko O."/>
            <person name="Sargent D.J."/>
            <person name="Mead D."/>
            <person name="Buti M."/>
            <person name="Cavallini A."/>
            <person name="Hytonen T."/>
            <person name="Andres J."/>
            <person name="Pham M."/>
            <person name="Weisz D."/>
            <person name="Mascagni F."/>
            <person name="Usai G."/>
            <person name="Natali L."/>
            <person name="Bassil N."/>
            <person name="Fernandez G.E."/>
            <person name="Lomsadze A."/>
            <person name="Armour M."/>
            <person name="Olukolu B."/>
            <person name="Poorten T."/>
            <person name="Britton C."/>
            <person name="Davik J."/>
            <person name="Ashrafi H."/>
            <person name="Aiden E.L."/>
            <person name="Borodovsky M."/>
            <person name="Worthington M."/>
        </authorList>
    </citation>
    <scope>NUCLEOTIDE SEQUENCE [LARGE SCALE GENOMIC DNA]</scope>
    <source>
        <strain evidence="1">PI 553951</strain>
    </source>
</reference>
<organism evidence="1 2">
    <name type="scientific">Rubus argutus</name>
    <name type="common">Southern blackberry</name>
    <dbReference type="NCBI Taxonomy" id="59490"/>
    <lineage>
        <taxon>Eukaryota</taxon>
        <taxon>Viridiplantae</taxon>
        <taxon>Streptophyta</taxon>
        <taxon>Embryophyta</taxon>
        <taxon>Tracheophyta</taxon>
        <taxon>Spermatophyta</taxon>
        <taxon>Magnoliopsida</taxon>
        <taxon>eudicotyledons</taxon>
        <taxon>Gunneridae</taxon>
        <taxon>Pentapetalae</taxon>
        <taxon>rosids</taxon>
        <taxon>fabids</taxon>
        <taxon>Rosales</taxon>
        <taxon>Rosaceae</taxon>
        <taxon>Rosoideae</taxon>
        <taxon>Rosoideae incertae sedis</taxon>
        <taxon>Rubus</taxon>
    </lineage>
</organism>
<comment type="caution">
    <text evidence="1">The sequence shown here is derived from an EMBL/GenBank/DDBJ whole genome shotgun (WGS) entry which is preliminary data.</text>
</comment>
<evidence type="ECO:0000313" key="2">
    <source>
        <dbReference type="Proteomes" id="UP001457282"/>
    </source>
</evidence>
<evidence type="ECO:0000313" key="1">
    <source>
        <dbReference type="EMBL" id="KAK9922410.1"/>
    </source>
</evidence>
<gene>
    <name evidence="1" type="ORF">M0R45_030875</name>
</gene>
<sequence length="185" mass="19576">MTAIQPTPRNSPIFIHIAAARHHRQPLLCPHRRQAKLDASTTDATVMLSLPTSHHHGVSATSPAGFANLSCALTTSRPEPLPGHSVLYRDLICAKNHRASSSATMPRSRPPSVLNPVCSRMEETMMKIEHGLNMDTHKRGSAVSCDGWADGTPCGMYGLLIGRGLGGGGAVMAGQILGNGELNTA</sequence>
<dbReference type="Proteomes" id="UP001457282">
    <property type="component" value="Unassembled WGS sequence"/>
</dbReference>